<evidence type="ECO:0000256" key="2">
    <source>
        <dbReference type="ARBA" id="ARBA00007090"/>
    </source>
</evidence>
<dbReference type="InterPro" id="IPR023346">
    <property type="entry name" value="Lysozyme-like_dom_sf"/>
</dbReference>
<gene>
    <name evidence="20" type="ORF">J120_01120</name>
</gene>
<dbReference type="GO" id="GO:0030288">
    <property type="term" value="C:outer membrane-bounded periplasmic space"/>
    <property type="evidence" value="ECO:0007669"/>
    <property type="project" value="TreeGrafter"/>
</dbReference>
<comment type="caution">
    <text evidence="20">The sequence shown here is derived from an EMBL/GenBank/DDBJ whole genome shotgun (WGS) entry which is preliminary data.</text>
</comment>
<evidence type="ECO:0000256" key="15">
    <source>
        <dbReference type="ARBA" id="ARBA00034000"/>
    </source>
</evidence>
<organism evidence="20 21">
    <name type="scientific">candidate division TM6 bacterium JCVI TM6SC1</name>
    <dbReference type="NCBI Taxonomy" id="1306947"/>
    <lineage>
        <taxon>Bacteria</taxon>
        <taxon>Candidatus Babelota</taxon>
        <taxon>Vermiphilus</taxon>
    </lineage>
</organism>
<keyword evidence="13" id="KW-0511">Multifunctional enzyme</keyword>
<dbReference type="GO" id="GO:0008658">
    <property type="term" value="F:penicillin binding"/>
    <property type="evidence" value="ECO:0007669"/>
    <property type="project" value="InterPro"/>
</dbReference>
<dbReference type="GO" id="GO:0009252">
    <property type="term" value="P:peptidoglycan biosynthetic process"/>
    <property type="evidence" value="ECO:0007669"/>
    <property type="project" value="UniProtKB-KW"/>
</dbReference>
<comment type="similarity">
    <text evidence="3">In the N-terminal section; belongs to the glycosyltransferase 51 family.</text>
</comment>
<dbReference type="SUPFAM" id="SSF53955">
    <property type="entry name" value="Lysozyme-like"/>
    <property type="match status" value="1"/>
</dbReference>
<dbReference type="STRING" id="1306947.J120_01120"/>
<dbReference type="SUPFAM" id="SSF56601">
    <property type="entry name" value="beta-lactamase/transpeptidase-like"/>
    <property type="match status" value="1"/>
</dbReference>
<keyword evidence="7" id="KW-0328">Glycosyltransferase</keyword>
<dbReference type="PANTHER" id="PTHR32282:SF11">
    <property type="entry name" value="PENICILLIN-BINDING PROTEIN 1B"/>
    <property type="match status" value="1"/>
</dbReference>
<feature type="domain" description="Penicillin-binding protein transpeptidase" evidence="18">
    <location>
        <begin position="318"/>
        <end position="563"/>
    </location>
</feature>
<keyword evidence="9" id="KW-0378">Hydrolase</keyword>
<dbReference type="GO" id="GO:0009002">
    <property type="term" value="F:serine-type D-Ala-D-Ala carboxypeptidase activity"/>
    <property type="evidence" value="ECO:0007669"/>
    <property type="project" value="UniProtKB-EC"/>
</dbReference>
<evidence type="ECO:0000256" key="6">
    <source>
        <dbReference type="ARBA" id="ARBA00022670"/>
    </source>
</evidence>
<keyword evidence="10" id="KW-0133">Cell shape</keyword>
<keyword evidence="11" id="KW-0573">Peptidoglycan synthesis</keyword>
<proteinExistence type="inferred from homology"/>
<keyword evidence="21" id="KW-1185">Reference proteome</keyword>
<dbReference type="PROSITE" id="PS51257">
    <property type="entry name" value="PROKAR_LIPOPROTEIN"/>
    <property type="match status" value="1"/>
</dbReference>
<protein>
    <submittedName>
        <fullName evidence="20">Uncharacterized protein</fullName>
    </submittedName>
</protein>
<keyword evidence="14" id="KW-0961">Cell wall biogenesis/degradation</keyword>
<dbReference type="Gene3D" id="3.40.710.10">
    <property type="entry name" value="DD-peptidase/beta-lactamase superfamily"/>
    <property type="match status" value="1"/>
</dbReference>
<dbReference type="Pfam" id="PF00912">
    <property type="entry name" value="Transgly"/>
    <property type="match status" value="1"/>
</dbReference>
<dbReference type="InterPro" id="IPR036950">
    <property type="entry name" value="PBP_transglycosylase"/>
</dbReference>
<comment type="catalytic activity">
    <reaction evidence="16">
        <text>[GlcNAc-(1-&gt;4)-Mur2Ac(oyl-L-Ala-gamma-D-Glu-L-Lys-D-Ala-D-Ala)](n)-di-trans,octa-cis-undecaprenyl diphosphate + beta-D-GlcNAc-(1-&gt;4)-Mur2Ac(oyl-L-Ala-gamma-D-Glu-L-Lys-D-Ala-D-Ala)-di-trans,octa-cis-undecaprenyl diphosphate = [GlcNAc-(1-&gt;4)-Mur2Ac(oyl-L-Ala-gamma-D-Glu-L-Lys-D-Ala-D-Ala)](n+1)-di-trans,octa-cis-undecaprenyl diphosphate + di-trans,octa-cis-undecaprenyl diphosphate + H(+)</text>
        <dbReference type="Rhea" id="RHEA:23708"/>
        <dbReference type="Rhea" id="RHEA-COMP:9602"/>
        <dbReference type="Rhea" id="RHEA-COMP:9603"/>
        <dbReference type="ChEBI" id="CHEBI:15378"/>
        <dbReference type="ChEBI" id="CHEBI:58405"/>
        <dbReference type="ChEBI" id="CHEBI:60033"/>
        <dbReference type="ChEBI" id="CHEBI:78435"/>
        <dbReference type="EC" id="2.4.99.28"/>
    </reaction>
</comment>
<evidence type="ECO:0000256" key="17">
    <source>
        <dbReference type="SAM" id="Phobius"/>
    </source>
</evidence>
<evidence type="ECO:0000256" key="8">
    <source>
        <dbReference type="ARBA" id="ARBA00022679"/>
    </source>
</evidence>
<dbReference type="AlphaFoldDB" id="A0A0D2K5M3"/>
<evidence type="ECO:0000256" key="9">
    <source>
        <dbReference type="ARBA" id="ARBA00022801"/>
    </source>
</evidence>
<dbReference type="InterPro" id="IPR050396">
    <property type="entry name" value="Glycosyltr_51/Transpeptidase"/>
</dbReference>
<dbReference type="PANTHER" id="PTHR32282">
    <property type="entry name" value="BINDING PROTEIN TRANSPEPTIDASE, PUTATIVE-RELATED"/>
    <property type="match status" value="1"/>
</dbReference>
<sequence length="631" mass="71195">MPRFFYYALILLILISIGCLAITVGILYHTQVDVVALVHYDPGTPSVLLDDQGEVWAQFAIDRREPVTIDQVPIHVINAFLAAEDWTFFSHHGISYKGIIRSLFANLYYGRRAQGASTITQQLVKLLFLDSSKTFTRKIKEQCYALVVEYNYTKEQILEMYLNHIYFGCGIYGIKAAARRFWNCSVTELSIEQGAALAAVIRSPGTYCPLLHLSSCQNRRNLILKNMSNLGFIDFDMCAELQSKPLAIIETVDTDFVAPHFKHMIVKQLKSLYGTSVIYKGGLVVQTTLNQAMQKSAQESFDCHIHKIRDLISSQAQGALVSIEARTGKIKALIGGQGLFKLSPFNRAEQAYRQIGSLFKILVYAQAVDSGLTFDMTSVDQPITVKYQTQKWSPRNWDDRFEGQVTLAHALSRSNNIIAVKTFLHVGPRKILQLARDCNLPVPNFAYPSLALGCIDCNLTQVVGMFNVIVNKGIYVKPYSIEWIKDKNGRKIWQVVPECKSILSWKTSSQVGKVLEASIKRIYQAAICKPLPFDVMTKTGTTNQSRTCWYVGANPEITTAVYIGCDNNQSLGENVYPLRTAFPIWYRYYSTLKPMHRVFEYEPSLQTISIDQYTGAKSDDLDFARSITILK</sequence>
<dbReference type="InterPro" id="IPR001264">
    <property type="entry name" value="Glyco_trans_51"/>
</dbReference>
<dbReference type="GO" id="GO:0071555">
    <property type="term" value="P:cell wall organization"/>
    <property type="evidence" value="ECO:0007669"/>
    <property type="project" value="UniProtKB-KW"/>
</dbReference>
<dbReference type="InterPro" id="IPR001460">
    <property type="entry name" value="PCN-bd_Tpept"/>
</dbReference>
<evidence type="ECO:0000256" key="16">
    <source>
        <dbReference type="ARBA" id="ARBA00049902"/>
    </source>
</evidence>
<evidence type="ECO:0000256" key="5">
    <source>
        <dbReference type="ARBA" id="ARBA00022645"/>
    </source>
</evidence>
<dbReference type="Gene3D" id="1.10.3810.10">
    <property type="entry name" value="Biosynthetic peptidoglycan transglycosylase-like"/>
    <property type="match status" value="1"/>
</dbReference>
<feature type="domain" description="Glycosyl transferase family 51" evidence="19">
    <location>
        <begin position="54"/>
        <end position="227"/>
    </location>
</feature>
<dbReference type="FunFam" id="1.10.3810.10:FF:000001">
    <property type="entry name" value="Penicillin-binding protein 1A"/>
    <property type="match status" value="1"/>
</dbReference>
<comment type="subcellular location">
    <subcellularLocation>
        <location evidence="1">Cell membrane</location>
    </subcellularLocation>
</comment>
<evidence type="ECO:0000256" key="3">
    <source>
        <dbReference type="ARBA" id="ARBA00007739"/>
    </source>
</evidence>
<dbReference type="EMBL" id="ARQD01000001">
    <property type="protein sequence ID" value="KIX85552.1"/>
    <property type="molecule type" value="Genomic_DNA"/>
</dbReference>
<reference evidence="20 21" key="1">
    <citation type="journal article" date="2013" name="Proc. Natl. Acad. Sci. U.S.A.">
        <title>Candidate phylum TM6 genome recovered from a hospital sink biofilm provides genomic insights into this uncultivated phylum.</title>
        <authorList>
            <person name="McLean J.S."/>
            <person name="Lombardo M.J."/>
            <person name="Badger J.H."/>
            <person name="Edlund A."/>
            <person name="Novotny M."/>
            <person name="Yee-Greenbaum J."/>
            <person name="Vyahhi N."/>
            <person name="Hall A.P."/>
            <person name="Yang Y."/>
            <person name="Dupont C.L."/>
            <person name="Ziegler M.G."/>
            <person name="Chitsaz H."/>
            <person name="Allen A.E."/>
            <person name="Yooseph S."/>
            <person name="Tesler G."/>
            <person name="Pevzner P.A."/>
            <person name="Friedman R.M."/>
            <person name="Nealson K.H."/>
            <person name="Venter J.C."/>
            <person name="Lasken R.S."/>
        </authorList>
    </citation>
    <scope>NUCLEOTIDE SEQUENCE [LARGE SCALE GENOMIC DNA]</scope>
    <source>
        <strain evidence="20 21">TM6SC1</strain>
    </source>
</reference>
<evidence type="ECO:0000256" key="14">
    <source>
        <dbReference type="ARBA" id="ARBA00023316"/>
    </source>
</evidence>
<keyword evidence="12 17" id="KW-0472">Membrane</keyword>
<keyword evidence="5" id="KW-0121">Carboxypeptidase</keyword>
<comment type="similarity">
    <text evidence="2">In the C-terminal section; belongs to the transpeptidase family.</text>
</comment>
<evidence type="ECO:0000313" key="20">
    <source>
        <dbReference type="EMBL" id="KIX85552.1"/>
    </source>
</evidence>
<evidence type="ECO:0000256" key="13">
    <source>
        <dbReference type="ARBA" id="ARBA00023268"/>
    </source>
</evidence>
<dbReference type="Pfam" id="PF00905">
    <property type="entry name" value="Transpeptidase"/>
    <property type="match status" value="1"/>
</dbReference>
<evidence type="ECO:0000256" key="11">
    <source>
        <dbReference type="ARBA" id="ARBA00022984"/>
    </source>
</evidence>
<evidence type="ECO:0000256" key="4">
    <source>
        <dbReference type="ARBA" id="ARBA00022475"/>
    </source>
</evidence>
<dbReference type="GO" id="GO:0006508">
    <property type="term" value="P:proteolysis"/>
    <property type="evidence" value="ECO:0007669"/>
    <property type="project" value="UniProtKB-KW"/>
</dbReference>
<evidence type="ECO:0000256" key="1">
    <source>
        <dbReference type="ARBA" id="ARBA00004236"/>
    </source>
</evidence>
<feature type="transmembrane region" description="Helical" evidence="17">
    <location>
        <begin position="7"/>
        <end position="28"/>
    </location>
</feature>
<dbReference type="GO" id="GO:0008360">
    <property type="term" value="P:regulation of cell shape"/>
    <property type="evidence" value="ECO:0007669"/>
    <property type="project" value="UniProtKB-KW"/>
</dbReference>
<dbReference type="Proteomes" id="UP000032214">
    <property type="component" value="Unassembled WGS sequence"/>
</dbReference>
<evidence type="ECO:0000259" key="18">
    <source>
        <dbReference type="Pfam" id="PF00905"/>
    </source>
</evidence>
<evidence type="ECO:0000256" key="7">
    <source>
        <dbReference type="ARBA" id="ARBA00022676"/>
    </source>
</evidence>
<comment type="catalytic activity">
    <reaction evidence="15">
        <text>Preferential cleavage: (Ac)2-L-Lys-D-Ala-|-D-Ala. Also transpeptidation of peptidyl-alanyl moieties that are N-acyl substituents of D-alanine.</text>
        <dbReference type="EC" id="3.4.16.4"/>
    </reaction>
</comment>
<dbReference type="GO" id="GO:0008955">
    <property type="term" value="F:peptidoglycan glycosyltransferase activity"/>
    <property type="evidence" value="ECO:0007669"/>
    <property type="project" value="UniProtKB-EC"/>
</dbReference>
<keyword evidence="8" id="KW-0808">Transferase</keyword>
<evidence type="ECO:0000256" key="10">
    <source>
        <dbReference type="ARBA" id="ARBA00022960"/>
    </source>
</evidence>
<dbReference type="GO" id="GO:0005886">
    <property type="term" value="C:plasma membrane"/>
    <property type="evidence" value="ECO:0007669"/>
    <property type="project" value="UniProtKB-SubCell"/>
</dbReference>
<keyword evidence="4" id="KW-1003">Cell membrane</keyword>
<name>A0A0D2K5M3_9BACT</name>
<keyword evidence="17" id="KW-0812">Transmembrane</keyword>
<dbReference type="eggNOG" id="COG0744">
    <property type="taxonomic scope" value="Bacteria"/>
</dbReference>
<accession>A0A0D2K5M3</accession>
<evidence type="ECO:0000259" key="19">
    <source>
        <dbReference type="Pfam" id="PF00912"/>
    </source>
</evidence>
<dbReference type="InterPro" id="IPR012338">
    <property type="entry name" value="Beta-lactam/transpept-like"/>
</dbReference>
<evidence type="ECO:0000313" key="21">
    <source>
        <dbReference type="Proteomes" id="UP000032214"/>
    </source>
</evidence>
<keyword evidence="17" id="KW-1133">Transmembrane helix</keyword>
<keyword evidence="6" id="KW-0645">Protease</keyword>
<evidence type="ECO:0000256" key="12">
    <source>
        <dbReference type="ARBA" id="ARBA00023136"/>
    </source>
</evidence>